<feature type="region of interest" description="Disordered" evidence="1">
    <location>
        <begin position="41"/>
        <end position="68"/>
    </location>
</feature>
<organism evidence="3 4">
    <name type="scientific">Bradyrhizobium brasilense</name>
    <dbReference type="NCBI Taxonomy" id="1419277"/>
    <lineage>
        <taxon>Bacteria</taxon>
        <taxon>Pseudomonadati</taxon>
        <taxon>Pseudomonadota</taxon>
        <taxon>Alphaproteobacteria</taxon>
        <taxon>Hyphomicrobiales</taxon>
        <taxon>Nitrobacteraceae</taxon>
        <taxon>Bradyrhizobium</taxon>
    </lineage>
</organism>
<feature type="chain" id="PRO_5011545892" description="Autotransporter outer membrane beta-barrel domain-containing protein" evidence="2">
    <location>
        <begin position="30"/>
        <end position="318"/>
    </location>
</feature>
<reference evidence="3 4" key="1">
    <citation type="submission" date="2016-10" db="EMBL/GenBank/DDBJ databases">
        <authorList>
            <person name="de Groot N.N."/>
        </authorList>
    </citation>
    <scope>NUCLEOTIDE SEQUENCE [LARGE SCALE GENOMIC DNA]</scope>
    <source>
        <strain evidence="3 4">R5</strain>
    </source>
</reference>
<evidence type="ECO:0000313" key="3">
    <source>
        <dbReference type="EMBL" id="SDE22898.1"/>
    </source>
</evidence>
<evidence type="ECO:0000256" key="2">
    <source>
        <dbReference type="SAM" id="SignalP"/>
    </source>
</evidence>
<protein>
    <recommendedName>
        <fullName evidence="5">Autotransporter outer membrane beta-barrel domain-containing protein</fullName>
    </recommendedName>
</protein>
<dbReference type="AlphaFoldDB" id="A0A1G7B705"/>
<name>A0A1G7B705_9BRAD</name>
<gene>
    <name evidence="3" type="ORF">SAMN05216337_102237</name>
</gene>
<dbReference type="EMBL" id="FMZW01000022">
    <property type="protein sequence ID" value="SDE22898.1"/>
    <property type="molecule type" value="Genomic_DNA"/>
</dbReference>
<dbReference type="Proteomes" id="UP000199245">
    <property type="component" value="Unassembled WGS sequence"/>
</dbReference>
<accession>A0A1G7B705</accession>
<feature type="compositionally biased region" description="Low complexity" evidence="1">
    <location>
        <begin position="114"/>
        <end position="124"/>
    </location>
</feature>
<feature type="region of interest" description="Disordered" evidence="1">
    <location>
        <begin position="86"/>
        <end position="124"/>
    </location>
</feature>
<keyword evidence="2" id="KW-0732">Signal</keyword>
<feature type="compositionally biased region" description="Polar residues" evidence="1">
    <location>
        <begin position="295"/>
        <end position="310"/>
    </location>
</feature>
<feature type="compositionally biased region" description="Low complexity" evidence="1">
    <location>
        <begin position="41"/>
        <end position="55"/>
    </location>
</feature>
<evidence type="ECO:0000313" key="4">
    <source>
        <dbReference type="Proteomes" id="UP000199245"/>
    </source>
</evidence>
<proteinExistence type="predicted"/>
<evidence type="ECO:0000256" key="1">
    <source>
        <dbReference type="SAM" id="MobiDB-lite"/>
    </source>
</evidence>
<feature type="region of interest" description="Disordered" evidence="1">
    <location>
        <begin position="295"/>
        <end position="318"/>
    </location>
</feature>
<evidence type="ECO:0008006" key="5">
    <source>
        <dbReference type="Google" id="ProtNLM"/>
    </source>
</evidence>
<dbReference type="RefSeq" id="WP_229159124.1">
    <property type="nucleotide sequence ID" value="NZ_FMZW01000022.1"/>
</dbReference>
<feature type="signal peptide" evidence="2">
    <location>
        <begin position="1"/>
        <end position="29"/>
    </location>
</feature>
<sequence>MTFTLRFGWARLPVLAAGFSLAMALSAAAQTPPWQIAPAAQDTVAQDTAADNAEAAADEEPPAANANDADILKDIDESKLDWSQLDTDSTSLPTLAPKRAARPASVAGKDPSWSTNNNANGSSAVSVKQSISPFLDTRIGADMTVARQGTMTTSEQLSERLANGGSLPQSGGSAWAAISTGGVASIWDKTSVEARVDPSADQSKVGTSLSKSVPLSEQYWLTLQNGYNLIQQGVVPVPGIISHPSRSYDTDQSASLSVNDTGTSITAGQTLSTSDDRWLRRIGAEQKLFDGVTVSGSVGETSQGTTNKSISAGYKRSW</sequence>